<protein>
    <recommendedName>
        <fullName evidence="2">Fatty acid desaturase domain-containing protein</fullName>
    </recommendedName>
</protein>
<dbReference type="InterPro" id="IPR005804">
    <property type="entry name" value="FA_desaturase_dom"/>
</dbReference>
<keyword evidence="1" id="KW-0472">Membrane</keyword>
<dbReference type="GO" id="GO:0006629">
    <property type="term" value="P:lipid metabolic process"/>
    <property type="evidence" value="ECO:0007669"/>
    <property type="project" value="InterPro"/>
</dbReference>
<organism evidence="3">
    <name type="scientific">Trieres chinensis</name>
    <name type="common">Marine centric diatom</name>
    <name type="synonym">Odontella sinensis</name>
    <dbReference type="NCBI Taxonomy" id="1514140"/>
    <lineage>
        <taxon>Eukaryota</taxon>
        <taxon>Sar</taxon>
        <taxon>Stramenopiles</taxon>
        <taxon>Ochrophyta</taxon>
        <taxon>Bacillariophyta</taxon>
        <taxon>Mediophyceae</taxon>
        <taxon>Biddulphiophycidae</taxon>
        <taxon>Eupodiscales</taxon>
        <taxon>Parodontellaceae</taxon>
        <taxon>Trieres</taxon>
    </lineage>
</organism>
<proteinExistence type="predicted"/>
<feature type="transmembrane region" description="Helical" evidence="1">
    <location>
        <begin position="24"/>
        <end position="42"/>
    </location>
</feature>
<dbReference type="PANTHER" id="PTHR36459">
    <property type="entry name" value="ORF"/>
    <property type="match status" value="1"/>
</dbReference>
<feature type="transmembrane region" description="Helical" evidence="1">
    <location>
        <begin position="62"/>
        <end position="92"/>
    </location>
</feature>
<accession>A0A7S2EMX2</accession>
<feature type="transmembrane region" description="Helical" evidence="1">
    <location>
        <begin position="297"/>
        <end position="317"/>
    </location>
</feature>
<gene>
    <name evidence="3" type="ORF">OSIN01602_LOCUS13702</name>
</gene>
<reference evidence="3" key="1">
    <citation type="submission" date="2021-01" db="EMBL/GenBank/DDBJ databases">
        <authorList>
            <person name="Corre E."/>
            <person name="Pelletier E."/>
            <person name="Niang G."/>
            <person name="Scheremetjew M."/>
            <person name="Finn R."/>
            <person name="Kale V."/>
            <person name="Holt S."/>
            <person name="Cochrane G."/>
            <person name="Meng A."/>
            <person name="Brown T."/>
            <person name="Cohen L."/>
        </authorList>
    </citation>
    <scope>NUCLEOTIDE SEQUENCE</scope>
    <source>
        <strain evidence="3">Grunow 1884</strain>
    </source>
</reference>
<dbReference type="PANTHER" id="PTHR36459:SF1">
    <property type="entry name" value="FATTY ACID DESATURASE DOMAIN-CONTAINING PROTEIN-RELATED"/>
    <property type="match status" value="1"/>
</dbReference>
<evidence type="ECO:0000313" key="3">
    <source>
        <dbReference type="EMBL" id="CAD9346728.1"/>
    </source>
</evidence>
<keyword evidence="1" id="KW-1133">Transmembrane helix</keyword>
<dbReference type="AlphaFoldDB" id="A0A7S2EMX2"/>
<evidence type="ECO:0000259" key="2">
    <source>
        <dbReference type="Pfam" id="PF00487"/>
    </source>
</evidence>
<name>A0A7S2EMX2_TRICV</name>
<evidence type="ECO:0000256" key="1">
    <source>
        <dbReference type="SAM" id="Phobius"/>
    </source>
</evidence>
<sequence length="533" mass="61090">MSIGNEVPGVRPFRRRRIRRSARAANAGAGAGAGVSGAGGAANPTAAERPYPWNLVSDRHQFAAGCVILVAIFVPTISLIVLSTVSGYALYYGLHKYNPPVRAVLDAARAAQRWFFRQVGEAILLDPRDSPYLAWMTASLVTLPPLIKWAYERHADRGFEVSTFLIYHLLRLGPRYRFFAHHECLIHTEGHASKTGFFRNVLNLKAREPVPKWLRRLLFDHINGAVIGPFFGSIPHHYATAHNKIHHRWHNDTGDVHTNMDVDRTDPSSFVLWLPRFILYWTGVSPAVLFWKRGESALLRGLLCGMAYYYALGALVWRTTGTTFWLAYFVYPQLEAASFLGGIAYIWHAFSEESDPSNQYVNSITIVRGHDNIWNEDFHVVHHHEPNVHWTEMPASFRENVMKYVENRATVFGDCEQGVFFAWMFGAKWDDMVDHFVDLNYAFSDGGKNYDVDKLMTVKQIFRRERELCAASGGDAEAAERRLEQFRARLKDMLLRRLRYHYMGDRGEEWKKYNDRLNAGVRDFEKEEVGKQS</sequence>
<feature type="transmembrane region" description="Helical" evidence="1">
    <location>
        <begin position="324"/>
        <end position="347"/>
    </location>
</feature>
<feature type="transmembrane region" description="Helical" evidence="1">
    <location>
        <begin position="270"/>
        <end position="291"/>
    </location>
</feature>
<dbReference type="EMBL" id="HBGO01023817">
    <property type="protein sequence ID" value="CAD9346728.1"/>
    <property type="molecule type" value="Transcribed_RNA"/>
</dbReference>
<dbReference type="Pfam" id="PF00487">
    <property type="entry name" value="FA_desaturase"/>
    <property type="match status" value="1"/>
</dbReference>
<keyword evidence="1" id="KW-0812">Transmembrane</keyword>
<feature type="domain" description="Fatty acid desaturase" evidence="2">
    <location>
        <begin position="172"/>
        <end position="399"/>
    </location>
</feature>